<name>A0A6J5NMW7_9CAUD</name>
<gene>
    <name evidence="2" type="ORF">UFOVP723_93</name>
</gene>
<evidence type="ECO:0000256" key="1">
    <source>
        <dbReference type="SAM" id="Phobius"/>
    </source>
</evidence>
<protein>
    <submittedName>
        <fullName evidence="2">Uncharacterized protein</fullName>
    </submittedName>
</protein>
<feature type="transmembrane region" description="Helical" evidence="1">
    <location>
        <begin position="7"/>
        <end position="25"/>
    </location>
</feature>
<organism evidence="2">
    <name type="scientific">uncultured Caudovirales phage</name>
    <dbReference type="NCBI Taxonomy" id="2100421"/>
    <lineage>
        <taxon>Viruses</taxon>
        <taxon>Duplodnaviria</taxon>
        <taxon>Heunggongvirae</taxon>
        <taxon>Uroviricota</taxon>
        <taxon>Caudoviricetes</taxon>
        <taxon>Peduoviridae</taxon>
        <taxon>Maltschvirus</taxon>
        <taxon>Maltschvirus maltsch</taxon>
    </lineage>
</organism>
<keyword evidence="1" id="KW-0812">Transmembrane</keyword>
<accession>A0A6J5NMW7</accession>
<keyword evidence="1" id="KW-1133">Transmembrane helix</keyword>
<evidence type="ECO:0000313" key="2">
    <source>
        <dbReference type="EMBL" id="CAB4160183.1"/>
    </source>
</evidence>
<sequence length="65" mass="7629">MKYFKVFLMWLGYIAITSIYGEYIVSREVNGFLQLLCFVGLIGVLIYLTNETARILFKNKKQKND</sequence>
<reference evidence="2" key="1">
    <citation type="submission" date="2020-04" db="EMBL/GenBank/DDBJ databases">
        <authorList>
            <person name="Chiriac C."/>
            <person name="Salcher M."/>
            <person name="Ghai R."/>
            <person name="Kavagutti S V."/>
        </authorList>
    </citation>
    <scope>NUCLEOTIDE SEQUENCE</scope>
</reference>
<proteinExistence type="predicted"/>
<feature type="transmembrane region" description="Helical" evidence="1">
    <location>
        <begin position="31"/>
        <end position="50"/>
    </location>
</feature>
<keyword evidence="1" id="KW-0472">Membrane</keyword>
<dbReference type="EMBL" id="LR796697">
    <property type="protein sequence ID" value="CAB4160183.1"/>
    <property type="molecule type" value="Genomic_DNA"/>
</dbReference>